<keyword evidence="2" id="KW-1185">Reference proteome</keyword>
<gene>
    <name evidence="1" type="ORF">EVAR_27582_1</name>
</gene>
<dbReference type="Proteomes" id="UP000299102">
    <property type="component" value="Unassembled WGS sequence"/>
</dbReference>
<proteinExistence type="predicted"/>
<evidence type="ECO:0000313" key="1">
    <source>
        <dbReference type="EMBL" id="GBP48195.1"/>
    </source>
</evidence>
<organism evidence="1 2">
    <name type="scientific">Eumeta variegata</name>
    <name type="common">Bagworm moth</name>
    <name type="synonym">Eumeta japonica</name>
    <dbReference type="NCBI Taxonomy" id="151549"/>
    <lineage>
        <taxon>Eukaryota</taxon>
        <taxon>Metazoa</taxon>
        <taxon>Ecdysozoa</taxon>
        <taxon>Arthropoda</taxon>
        <taxon>Hexapoda</taxon>
        <taxon>Insecta</taxon>
        <taxon>Pterygota</taxon>
        <taxon>Neoptera</taxon>
        <taxon>Endopterygota</taxon>
        <taxon>Lepidoptera</taxon>
        <taxon>Glossata</taxon>
        <taxon>Ditrysia</taxon>
        <taxon>Tineoidea</taxon>
        <taxon>Psychidae</taxon>
        <taxon>Oiketicinae</taxon>
        <taxon>Eumeta</taxon>
    </lineage>
</organism>
<dbReference type="AlphaFoldDB" id="A0A4C1WDJ7"/>
<reference evidence="1 2" key="1">
    <citation type="journal article" date="2019" name="Commun. Biol.">
        <title>The bagworm genome reveals a unique fibroin gene that provides high tensile strength.</title>
        <authorList>
            <person name="Kono N."/>
            <person name="Nakamura H."/>
            <person name="Ohtoshi R."/>
            <person name="Tomita M."/>
            <person name="Numata K."/>
            <person name="Arakawa K."/>
        </authorList>
    </citation>
    <scope>NUCLEOTIDE SEQUENCE [LARGE SCALE GENOMIC DNA]</scope>
</reference>
<accession>A0A4C1WDJ7</accession>
<protein>
    <submittedName>
        <fullName evidence="1">Uncharacterized protein</fullName>
    </submittedName>
</protein>
<comment type="caution">
    <text evidence="1">The sequence shown here is derived from an EMBL/GenBank/DDBJ whole genome shotgun (WGS) entry which is preliminary data.</text>
</comment>
<sequence length="70" mass="7786">MDNIKGFARHKERRDRLHPSVSVLINQRARAGGRGRRQLKDGGPIAIPQLVKLKNCTAETNLNGKQQPSS</sequence>
<evidence type="ECO:0000313" key="2">
    <source>
        <dbReference type="Proteomes" id="UP000299102"/>
    </source>
</evidence>
<name>A0A4C1WDJ7_EUMVA</name>
<dbReference type="EMBL" id="BGZK01000518">
    <property type="protein sequence ID" value="GBP48195.1"/>
    <property type="molecule type" value="Genomic_DNA"/>
</dbReference>